<dbReference type="GO" id="GO:0009653">
    <property type="term" value="P:anatomical structure morphogenesis"/>
    <property type="evidence" value="ECO:0007669"/>
    <property type="project" value="TreeGrafter"/>
</dbReference>
<dbReference type="OrthoDB" id="8173480at2759"/>
<organism evidence="9 10">
    <name type="scientific">Apolygus lucorum</name>
    <name type="common">Small green plant bug</name>
    <name type="synonym">Lygocoris lucorum</name>
    <dbReference type="NCBI Taxonomy" id="248454"/>
    <lineage>
        <taxon>Eukaryota</taxon>
        <taxon>Metazoa</taxon>
        <taxon>Ecdysozoa</taxon>
        <taxon>Arthropoda</taxon>
        <taxon>Hexapoda</taxon>
        <taxon>Insecta</taxon>
        <taxon>Pterygota</taxon>
        <taxon>Neoptera</taxon>
        <taxon>Paraneoptera</taxon>
        <taxon>Hemiptera</taxon>
        <taxon>Heteroptera</taxon>
        <taxon>Panheteroptera</taxon>
        <taxon>Cimicomorpha</taxon>
        <taxon>Miridae</taxon>
        <taxon>Mirini</taxon>
        <taxon>Apolygus</taxon>
    </lineage>
</organism>
<dbReference type="GO" id="GO:0007154">
    <property type="term" value="P:cell communication"/>
    <property type="evidence" value="ECO:0007669"/>
    <property type="project" value="InterPro"/>
</dbReference>
<dbReference type="Pfam" id="PF03160">
    <property type="entry name" value="Calx-beta"/>
    <property type="match status" value="2"/>
</dbReference>
<dbReference type="Gene3D" id="2.60.40.2030">
    <property type="match status" value="3"/>
</dbReference>
<dbReference type="PROSITE" id="PS51854">
    <property type="entry name" value="CSPG"/>
    <property type="match status" value="2"/>
</dbReference>
<evidence type="ECO:0000313" key="10">
    <source>
        <dbReference type="Proteomes" id="UP000466442"/>
    </source>
</evidence>
<keyword evidence="2" id="KW-0732">Signal</keyword>
<evidence type="ECO:0000256" key="5">
    <source>
        <dbReference type="ARBA" id="ARBA00023180"/>
    </source>
</evidence>
<comment type="similarity">
    <text evidence="1">Belongs to the FRAS1 family.</text>
</comment>
<protein>
    <recommendedName>
        <fullName evidence="8">Calx-beta domain-containing protein</fullName>
    </recommendedName>
</protein>
<dbReference type="EMBL" id="WIXP02000008">
    <property type="protein sequence ID" value="KAF6206090.1"/>
    <property type="molecule type" value="Genomic_DNA"/>
</dbReference>
<evidence type="ECO:0000256" key="2">
    <source>
        <dbReference type="ARBA" id="ARBA00022729"/>
    </source>
</evidence>
<keyword evidence="3" id="KW-0677">Repeat</keyword>
<evidence type="ECO:0000256" key="7">
    <source>
        <dbReference type="SAM" id="MobiDB-lite"/>
    </source>
</evidence>
<evidence type="ECO:0000256" key="1">
    <source>
        <dbReference type="ARBA" id="ARBA00005529"/>
    </source>
</evidence>
<dbReference type="InterPro" id="IPR003644">
    <property type="entry name" value="Calx_beta"/>
</dbReference>
<feature type="compositionally biased region" description="Basic and acidic residues" evidence="7">
    <location>
        <begin position="42"/>
        <end position="55"/>
    </location>
</feature>
<sequence>MDAGASLTLRVAEYSPVYHDTPDHADLMHEMTIGVVSERVPRSGELMRDRARPTDPPRPAPVSEHFEASEFAGAVTPRRTSCTSPVLTFSHFGGPETNLTLRFYVLCSHGLFRTFLDVRVVPGDPAPAPLIVSRPGGSAALESVPGAVNGSCWAVVSRHPKNGAVTLRRPGVPDVPCDELRGAVIYRHFRGAHPTDRFTLRLRLPSGSTKYVQKSGIDVRVSSDGNRPPQATHRSSLWTQRVTDDSTPFNQLQFRLTNLPPGLSLVSTFGGYRIPSGSQFLQEDLLTGGIALEASRDVNGSITFQVYDEDGAWTTAEASVAIRNWKLYNLMSASAKTGLLLREGAASPLQGFGGLSDLQPPPKVSITLANGPILGSILVGGVQSSHFTVDDLIESRVVYRNTRPGYKDFLKLNVEGCGVLLYPIFVVPEDRRPPALGRLKEFVVGTNGRLVLTPLTVIDLDSQPDEISYQLSSAKYGKLYLRRMGSPEEEETTSWTQRDVSEGRVVYQLADRPAGGGSDTLVLTLQDRAIPPNVSPPQHLQIKILRDTEPPKLVVNSPLHATPGTPALVNSLQASDVWSPAQLTYTPRPADGGLFTTGDGSILHVFTQSMVDKSQVYFTFPSSKLDVLEVPFSISDGDGNTLHDQVLKVFPIKDSQYQSRPPDEVIGVIYVPEGGAVELSEDILGVEDDPDQDFSVEEQPKWGRILVEDVPQTRFNTSSLFLGDVAYEHDGTETGRTKEFDRFTLRVANSTRRIGIEVVIEPVDDSPPQVDVKRLVSVDEGGQTTITKENVAVWDDDTDNKDVICDVILPPTCGTVYPSPFTVHQLEAGSVVYSQTEHARMEPMEDTFIISCHDVNPLRKHSGRLTVAIHPLNDEEPSMESKNITTNFAQLSQIIKVSDMDTPDTSLTLGIVEPPKTGAIKTKLNNTSNFTASSLPDLYYEGAEQPDEFILGLSDGKFYVTHKIHVLLQKKFDPLQINKGIEVGILKEAIITKSDLYSKSDNEDAKKISYTLKNPPMFGSLLKGKKELGMGDKFTQEEVNERMMMYKHSDKTSLMDVFVLDVSDGHRTVYDKNVFVTIKGNLTSLKVESKNFVVSPGGKGLLNDKVLVITTRGRKSSVDIGVVSPPSEEGFFEYKDKVGDAIRTFSYEEVRAGKIVFADVSGRCRSEIVQLEVSDGKYTSFHSLTVSVSKDLPGRTKLVLVKNAPINTLSEKLFLEKPGAVISQEVLLAREENELAARTASGVAYNVTLPPKYGQIYNLNKNSSVHTFTQDEVTSGSIVYLLTTGTSHTFGDSFLLDLSNRSGGSSLKGVQVTVEWSLVSFKSSLFVFDETDKDVKIELQRTGSLGIAASIGLRIDGGNVTSDDVTLETTEVKFVKGQSQATADLKIKNDLLYERMETLTLSLTNPRGTLVGSPSSATVFIFDDEDEDILTTPPGALRTLDTWPENLPQKREEREDLRCSSSEGTGFRFVKSSYEVGEEDGVVDAEVLRNGDPSAAVHLVCYTELSSSASIDDVRPRPKNSTSAVFFAPGDLRKNCSVLIKNDDRFEGREEFTLLLKCVEGLTKLGSKSSTKIIISDDEDEEEVRFENEHYFVKEPRGAPDSRLSLVIPVVRGGDASSATSINVTSRDGTALNGVDFNAKPTVLNFNSNIRTQNYEVEILGDNIIEIREFFTLRLELASGTTRKSHETVVHISDTLDIGGLMFPRPPQIISLKNFQKIDAPVQKHPIQGYPLVCLSVCDQQHRFYSKFVEWCSAYNITTEYRWQIEDLNGDMKDIQEPLFFAKSTLKTLDSVYFRGGYRVRCGVVPGVGGGAEGKLSFSSPVAISRRQGLCPPPKDNMIGAEPFMSHIEYNDVNGTRGLRISVTMAHHDGLFPALSTKKLTSFKEMLASYPMRPLVHKCSNLVTSSERLTRNGFIEEGTKDSKEDFLEPHEHSGTLRGNETVRIYRHLDLRSCMWHFEAVFTLGEALEVCGATVKTDAEKDEASVLLELPLYLSYFTHSLLGWQRTDSSTNMRLKFTYKTSTISKGDIGEMIEEKVEGHLVATNMFIAANGSLVVYFTTKPKFAGFFLYEVPGQ</sequence>
<dbReference type="InterPro" id="IPR051561">
    <property type="entry name" value="FRAS1_ECM"/>
</dbReference>
<dbReference type="PANTHER" id="PTHR45739">
    <property type="entry name" value="MATRIX PROTEIN, PUTATIVE-RELATED"/>
    <property type="match status" value="1"/>
</dbReference>
<evidence type="ECO:0000259" key="8">
    <source>
        <dbReference type="SMART" id="SM00237"/>
    </source>
</evidence>
<dbReference type="SMART" id="SM00237">
    <property type="entry name" value="Calx_beta"/>
    <property type="match status" value="2"/>
</dbReference>
<feature type="repeat" description="CSPG" evidence="6">
    <location>
        <begin position="433"/>
        <end position="526"/>
    </location>
</feature>
<dbReference type="Pfam" id="PF16184">
    <property type="entry name" value="Cadherin_3"/>
    <property type="match status" value="3"/>
</dbReference>
<keyword evidence="5" id="KW-0325">Glycoprotein</keyword>
<evidence type="ECO:0000256" key="4">
    <source>
        <dbReference type="ARBA" id="ARBA00022837"/>
    </source>
</evidence>
<dbReference type="SUPFAM" id="SSF141072">
    <property type="entry name" value="CalX-like"/>
    <property type="match status" value="3"/>
</dbReference>
<keyword evidence="4" id="KW-0106">Calcium</keyword>
<proteinExistence type="inferred from homology"/>
<feature type="region of interest" description="Disordered" evidence="7">
    <location>
        <begin position="42"/>
        <end position="63"/>
    </location>
</feature>
<evidence type="ECO:0000313" key="9">
    <source>
        <dbReference type="EMBL" id="KAF6206090.1"/>
    </source>
</evidence>
<keyword evidence="10" id="KW-1185">Reference proteome</keyword>
<accession>A0A8S9XAI8</accession>
<dbReference type="PANTHER" id="PTHR45739:SF8">
    <property type="entry name" value="FRAS1-RELATED EXTRACELLULAR MATRIX PROTEIN 1"/>
    <property type="match status" value="1"/>
</dbReference>
<feature type="domain" description="Calx-beta" evidence="8">
    <location>
        <begin position="1455"/>
        <end position="1557"/>
    </location>
</feature>
<gene>
    <name evidence="9" type="ORF">GE061_017315</name>
</gene>
<feature type="domain" description="Calx-beta" evidence="8">
    <location>
        <begin position="1571"/>
        <end position="1676"/>
    </location>
</feature>
<evidence type="ECO:0000256" key="3">
    <source>
        <dbReference type="ARBA" id="ARBA00022737"/>
    </source>
</evidence>
<comment type="caution">
    <text evidence="9">The sequence shown here is derived from an EMBL/GenBank/DDBJ whole genome shotgun (WGS) entry which is preliminary data.</text>
</comment>
<dbReference type="Proteomes" id="UP000466442">
    <property type="component" value="Unassembled WGS sequence"/>
</dbReference>
<dbReference type="GO" id="GO:0016020">
    <property type="term" value="C:membrane"/>
    <property type="evidence" value="ECO:0007669"/>
    <property type="project" value="InterPro"/>
</dbReference>
<feature type="repeat" description="CSPG" evidence="6">
    <location>
        <begin position="972"/>
        <end position="1063"/>
    </location>
</feature>
<name>A0A8S9XAI8_APOLU</name>
<evidence type="ECO:0000256" key="6">
    <source>
        <dbReference type="PROSITE-ProRule" id="PRU01201"/>
    </source>
</evidence>
<dbReference type="InterPro" id="IPR038081">
    <property type="entry name" value="CalX-like_sf"/>
</dbReference>
<reference evidence="9" key="1">
    <citation type="journal article" date="2021" name="Mol. Ecol. Resour.">
        <title>Apolygus lucorum genome provides insights into omnivorousness and mesophyll feeding.</title>
        <authorList>
            <person name="Liu Y."/>
            <person name="Liu H."/>
            <person name="Wang H."/>
            <person name="Huang T."/>
            <person name="Liu B."/>
            <person name="Yang B."/>
            <person name="Yin L."/>
            <person name="Li B."/>
            <person name="Zhang Y."/>
            <person name="Zhang S."/>
            <person name="Jiang F."/>
            <person name="Zhang X."/>
            <person name="Ren Y."/>
            <person name="Wang B."/>
            <person name="Wang S."/>
            <person name="Lu Y."/>
            <person name="Wu K."/>
            <person name="Fan W."/>
            <person name="Wang G."/>
        </authorList>
    </citation>
    <scope>NUCLEOTIDE SEQUENCE</scope>
    <source>
        <strain evidence="9">12Hb</strain>
    </source>
</reference>
<dbReference type="InterPro" id="IPR039005">
    <property type="entry name" value="CSPG_rpt"/>
</dbReference>